<dbReference type="PANTHER" id="PTHR11654">
    <property type="entry name" value="OLIGOPEPTIDE TRANSPORTER-RELATED"/>
    <property type="match status" value="1"/>
</dbReference>
<dbReference type="OrthoDB" id="941010at2759"/>
<dbReference type="Pfam" id="PF00854">
    <property type="entry name" value="PTR2"/>
    <property type="match status" value="1"/>
</dbReference>
<evidence type="ECO:0000313" key="9">
    <source>
        <dbReference type="RefSeq" id="XP_022776716.1"/>
    </source>
</evidence>
<reference evidence="9" key="1">
    <citation type="submission" date="2025-08" db="UniProtKB">
        <authorList>
            <consortium name="RefSeq"/>
        </authorList>
    </citation>
    <scope>IDENTIFICATION</scope>
    <source>
        <tissue evidence="9">Fruit stalk</tissue>
    </source>
</reference>
<evidence type="ECO:0000313" key="8">
    <source>
        <dbReference type="Proteomes" id="UP000515121"/>
    </source>
</evidence>
<feature type="region of interest" description="Disordered" evidence="6">
    <location>
        <begin position="584"/>
        <end position="606"/>
    </location>
</feature>
<feature type="transmembrane region" description="Helical" evidence="7">
    <location>
        <begin position="16"/>
        <end position="35"/>
    </location>
</feature>
<feature type="transmembrane region" description="Helical" evidence="7">
    <location>
        <begin position="365"/>
        <end position="388"/>
    </location>
</feature>
<evidence type="ECO:0000256" key="4">
    <source>
        <dbReference type="ARBA" id="ARBA00022989"/>
    </source>
</evidence>
<dbReference type="Gene3D" id="1.20.1250.20">
    <property type="entry name" value="MFS general substrate transporter like domains"/>
    <property type="match status" value="1"/>
</dbReference>
<proteinExistence type="inferred from homology"/>
<keyword evidence="4 7" id="KW-1133">Transmembrane helix</keyword>
<evidence type="ECO:0000256" key="7">
    <source>
        <dbReference type="SAM" id="Phobius"/>
    </source>
</evidence>
<evidence type="ECO:0000256" key="6">
    <source>
        <dbReference type="SAM" id="MobiDB-lite"/>
    </source>
</evidence>
<dbReference type="GO" id="GO:0016020">
    <property type="term" value="C:membrane"/>
    <property type="evidence" value="ECO:0007669"/>
    <property type="project" value="UniProtKB-SubCell"/>
</dbReference>
<comment type="similarity">
    <text evidence="2">Belongs to the major facilitator superfamily. Proton-dependent oligopeptide transporter (POT/PTR) (TC 2.A.17) family.</text>
</comment>
<protein>
    <submittedName>
        <fullName evidence="9">Protein NRT1/ PTR FAMILY 5.5-like</fullName>
    </submittedName>
</protein>
<dbReference type="Proteomes" id="UP000515121">
    <property type="component" value="Unplaced"/>
</dbReference>
<evidence type="ECO:0000256" key="2">
    <source>
        <dbReference type="ARBA" id="ARBA00005982"/>
    </source>
</evidence>
<name>A0A6P6BI04_DURZI</name>
<dbReference type="RefSeq" id="XP_022776716.1">
    <property type="nucleotide sequence ID" value="XM_022920981.1"/>
</dbReference>
<dbReference type="KEGG" id="dzi:111318240"/>
<feature type="transmembrane region" description="Helical" evidence="7">
    <location>
        <begin position="336"/>
        <end position="353"/>
    </location>
</feature>
<dbReference type="GO" id="GO:0022857">
    <property type="term" value="F:transmembrane transporter activity"/>
    <property type="evidence" value="ECO:0007669"/>
    <property type="project" value="InterPro"/>
</dbReference>
<dbReference type="GeneID" id="111318240"/>
<organism evidence="8 9">
    <name type="scientific">Durio zibethinus</name>
    <name type="common">Durian</name>
    <dbReference type="NCBI Taxonomy" id="66656"/>
    <lineage>
        <taxon>Eukaryota</taxon>
        <taxon>Viridiplantae</taxon>
        <taxon>Streptophyta</taxon>
        <taxon>Embryophyta</taxon>
        <taxon>Tracheophyta</taxon>
        <taxon>Spermatophyta</taxon>
        <taxon>Magnoliopsida</taxon>
        <taxon>eudicotyledons</taxon>
        <taxon>Gunneridae</taxon>
        <taxon>Pentapetalae</taxon>
        <taxon>rosids</taxon>
        <taxon>malvids</taxon>
        <taxon>Malvales</taxon>
        <taxon>Malvaceae</taxon>
        <taxon>Helicteroideae</taxon>
        <taxon>Durio</taxon>
    </lineage>
</organism>
<feature type="transmembrane region" description="Helical" evidence="7">
    <location>
        <begin position="493"/>
        <end position="517"/>
    </location>
</feature>
<dbReference type="AlphaFoldDB" id="A0A6P6BI04"/>
<keyword evidence="3 7" id="KW-0812">Transmembrane</keyword>
<gene>
    <name evidence="9" type="primary">LOC111318240</name>
</gene>
<feature type="transmembrane region" description="Helical" evidence="7">
    <location>
        <begin position="83"/>
        <end position="103"/>
    </location>
</feature>
<evidence type="ECO:0000256" key="3">
    <source>
        <dbReference type="ARBA" id="ARBA00022692"/>
    </source>
</evidence>
<dbReference type="InterPro" id="IPR000109">
    <property type="entry name" value="POT_fam"/>
</dbReference>
<evidence type="ECO:0000256" key="1">
    <source>
        <dbReference type="ARBA" id="ARBA00004141"/>
    </source>
</evidence>
<feature type="transmembrane region" description="Helical" evidence="7">
    <location>
        <begin position="537"/>
        <end position="556"/>
    </location>
</feature>
<keyword evidence="5 7" id="KW-0472">Membrane</keyword>
<feature type="transmembrane region" description="Helical" evidence="7">
    <location>
        <begin position="194"/>
        <end position="213"/>
    </location>
</feature>
<keyword evidence="8" id="KW-1185">Reference proteome</keyword>
<feature type="transmembrane region" description="Helical" evidence="7">
    <location>
        <begin position="225"/>
        <end position="246"/>
    </location>
</feature>
<dbReference type="InterPro" id="IPR036259">
    <property type="entry name" value="MFS_trans_sf"/>
</dbReference>
<accession>A0A6P6BI04</accession>
<sequence>MRTCDGLRRWFRLPELLVTFTFGLLFGKGLITYVLDNLVTFLTDIWKLKLKEAAAIVNLQEGLRNMLQIHVAFCIDAFLGYRWMLFLSSLLYSAGLGLLAFSVPEYFFNKEKVCVPVEKVKFYCFKKLKHTPFWEGLALLIVGGAAQVIPLYSLSFDQTKVLRVPKHCTETRVKVGCRQLKVKIGGWRKLQLRVIGWLCFVYMMLGTITSFYGFISFQDNWHQRFLISAIAIVIGLLWFVCGFTFYGPRRLQLSPLSTMLRALIAAARKWGLKYRGNLNQLHRGDGDNQNLLPTDHLEWLNNAAVKESSAADDELITSVKKGWRLCTVREVEQAKLLSNIIPLSVTFIAYGMVESLGNTFFIEQANTMSGGIPVVVLQMIQWISKISVNRGYKMVFEKRITRIKRRYSDGVKIGIGMLASIICCAVASSVEAKRLKALRQEGLSNDPEAPAPITASWLLLQFFFLGAMEGLADDGIQDFFGHYAPDSRRYGPVFTSTLTGFGTILNVGFVAILNYYTESRYRESWLGDSINQSRLDYIYRAYVILALLNCFLYAFVSTRHSYDNIIGSPEEELEEIPFLEVEETEARDQQNNRGQGNDQLHRISVR</sequence>
<feature type="transmembrane region" description="Helical" evidence="7">
    <location>
        <begin position="409"/>
        <end position="430"/>
    </location>
</feature>
<comment type="subcellular location">
    <subcellularLocation>
        <location evidence="1">Membrane</location>
        <topology evidence="1">Multi-pass membrane protein</topology>
    </subcellularLocation>
</comment>
<evidence type="ECO:0000256" key="5">
    <source>
        <dbReference type="ARBA" id="ARBA00023136"/>
    </source>
</evidence>